<dbReference type="InterPro" id="IPR036938">
    <property type="entry name" value="PAP2/HPO_sf"/>
</dbReference>
<evidence type="ECO:0000259" key="1">
    <source>
        <dbReference type="Pfam" id="PF01569"/>
    </source>
</evidence>
<dbReference type="InterPro" id="IPR052559">
    <property type="entry name" value="V-haloperoxidase"/>
</dbReference>
<dbReference type="EMBL" id="CP048222">
    <property type="protein sequence ID" value="QHT66131.1"/>
    <property type="molecule type" value="Genomic_DNA"/>
</dbReference>
<dbReference type="Pfam" id="PF01569">
    <property type="entry name" value="PAP2"/>
    <property type="match status" value="1"/>
</dbReference>
<name>A0A6C0GDT8_9BACT</name>
<dbReference type="Gene3D" id="1.10.606.20">
    <property type="match status" value="2"/>
</dbReference>
<dbReference type="InterPro" id="IPR016119">
    <property type="entry name" value="Br/Cl_peroxidase_C"/>
</dbReference>
<keyword evidence="2" id="KW-0560">Oxidoreductase</keyword>
<dbReference type="SUPFAM" id="SSF48317">
    <property type="entry name" value="Acid phosphatase/Vanadium-dependent haloperoxidase"/>
    <property type="match status" value="2"/>
</dbReference>
<dbReference type="CDD" id="cd03398">
    <property type="entry name" value="PAP2_haloperoxidase"/>
    <property type="match status" value="2"/>
</dbReference>
<keyword evidence="2" id="KW-0575">Peroxidase</keyword>
<keyword evidence="3" id="KW-1185">Reference proteome</keyword>
<dbReference type="Gene3D" id="1.10.606.10">
    <property type="entry name" value="Vanadium-containing Chloroperoxidase, domain 2"/>
    <property type="match status" value="1"/>
</dbReference>
<feature type="domain" description="Phosphatidic acid phosphatase type 2/haloperoxidase" evidence="1">
    <location>
        <begin position="406"/>
        <end position="509"/>
    </location>
</feature>
<evidence type="ECO:0000313" key="2">
    <source>
        <dbReference type="EMBL" id="QHT66131.1"/>
    </source>
</evidence>
<proteinExistence type="predicted"/>
<reference evidence="2 3" key="1">
    <citation type="submission" date="2020-01" db="EMBL/GenBank/DDBJ databases">
        <authorList>
            <person name="Kim M.K."/>
        </authorList>
    </citation>
    <scope>NUCLEOTIDE SEQUENCE [LARGE SCALE GENOMIC DNA]</scope>
    <source>
        <strain evidence="2 3">172606-1</strain>
    </source>
</reference>
<dbReference type="RefSeq" id="WP_162442202.1">
    <property type="nucleotide sequence ID" value="NZ_CP048222.1"/>
</dbReference>
<protein>
    <submittedName>
        <fullName evidence="2">Vanadium-dependent haloperoxidase</fullName>
    </submittedName>
</protein>
<dbReference type="PANTHER" id="PTHR34599:SF1">
    <property type="entry name" value="PHOSPHATIDIC ACID PHOSPHATASE TYPE 2_HALOPEROXIDASE DOMAIN-CONTAINING PROTEIN"/>
    <property type="match status" value="1"/>
</dbReference>
<dbReference type="InterPro" id="IPR000326">
    <property type="entry name" value="PAP2/HPO"/>
</dbReference>
<accession>A0A6C0GDT8</accession>
<dbReference type="GO" id="GO:0004601">
    <property type="term" value="F:peroxidase activity"/>
    <property type="evidence" value="ECO:0007669"/>
    <property type="project" value="UniProtKB-KW"/>
</dbReference>
<dbReference type="Proteomes" id="UP000480178">
    <property type="component" value="Chromosome"/>
</dbReference>
<dbReference type="PANTHER" id="PTHR34599">
    <property type="entry name" value="PEROXIDASE-RELATED"/>
    <property type="match status" value="1"/>
</dbReference>
<gene>
    <name evidence="2" type="ORF">GXP67_05330</name>
</gene>
<evidence type="ECO:0000313" key="3">
    <source>
        <dbReference type="Proteomes" id="UP000480178"/>
    </source>
</evidence>
<sequence length="522" mass="56557">MLTFSCTYFKKYIAGFTLIGSLVVLSVGCDKSISEPDITPAAPASIDETGGSWKPILLSSSSAIPLPAPLATTTAEYQAELQEVKSMQGNLTDEMKKSVQYWAANPVLRWNEITRELVAKYNLAPASNPDGTYSAPDATNPTVYPLFPFSNPPYASRAYAMLTVAQYDALVAAWKYKYEHNRPTPSTVDGSITSLVPSTSLPSYPSEDAVIAAASLTILKALFPGEVEYLNAKAAEHKNSRLWAGANVKSDLAAGDSLGRKVAMQIMARAKADGMGAAAGNKDIWKAYEEATKARGEIPWMSQEIPARPPQLMSFGKVKPWMLTDADVVALRPSPPPATSSAEFKQALQEVKNYSENITREQFRIVSFWADGVGTYTPPGHWNAIASDIIVKNRMNPLRTARTLALMNTAMADAAICTWDVKYMFYLPRPSQIDPTIKTATGLPNFPSYTSGHSTFSGAAATVLSYVFPEEKSKVEAMANEASVSRIYGSIHYRFDCEVGLQCGKNIAAFAVEKGKADGSAQ</sequence>
<dbReference type="AlphaFoldDB" id="A0A6C0GDT8"/>
<organism evidence="2 3">
    <name type="scientific">Rhodocytophaga rosea</name>
    <dbReference type="NCBI Taxonomy" id="2704465"/>
    <lineage>
        <taxon>Bacteria</taxon>
        <taxon>Pseudomonadati</taxon>
        <taxon>Bacteroidota</taxon>
        <taxon>Cytophagia</taxon>
        <taxon>Cytophagales</taxon>
        <taxon>Rhodocytophagaceae</taxon>
        <taxon>Rhodocytophaga</taxon>
    </lineage>
</organism>
<dbReference type="KEGG" id="rhoz:GXP67_05330"/>